<accession>A0ACB5T7X2</accession>
<evidence type="ECO:0000313" key="2">
    <source>
        <dbReference type="Proteomes" id="UP001165064"/>
    </source>
</evidence>
<gene>
    <name evidence="1" type="ORF">Amon02_000596400</name>
</gene>
<keyword evidence="2" id="KW-1185">Reference proteome</keyword>
<reference evidence="1" key="1">
    <citation type="submission" date="2023-04" db="EMBL/GenBank/DDBJ databases">
        <title>Ambrosiozyma monospora NBRC 10751.</title>
        <authorList>
            <person name="Ichikawa N."/>
            <person name="Sato H."/>
            <person name="Tonouchi N."/>
        </authorList>
    </citation>
    <scope>NUCLEOTIDE SEQUENCE</scope>
    <source>
        <strain evidence="1">NBRC 10751</strain>
    </source>
</reference>
<proteinExistence type="predicted"/>
<comment type="caution">
    <text evidence="1">The sequence shown here is derived from an EMBL/GenBank/DDBJ whole genome shotgun (WGS) entry which is preliminary data.</text>
</comment>
<name>A0ACB5T7X2_AMBMO</name>
<dbReference type="Proteomes" id="UP001165064">
    <property type="component" value="Unassembled WGS sequence"/>
</dbReference>
<organism evidence="1 2">
    <name type="scientific">Ambrosiozyma monospora</name>
    <name type="common">Yeast</name>
    <name type="synonym">Endomycopsis monosporus</name>
    <dbReference type="NCBI Taxonomy" id="43982"/>
    <lineage>
        <taxon>Eukaryota</taxon>
        <taxon>Fungi</taxon>
        <taxon>Dikarya</taxon>
        <taxon>Ascomycota</taxon>
        <taxon>Saccharomycotina</taxon>
        <taxon>Pichiomycetes</taxon>
        <taxon>Pichiales</taxon>
        <taxon>Pichiaceae</taxon>
        <taxon>Ambrosiozyma</taxon>
    </lineage>
</organism>
<dbReference type="EMBL" id="BSXS01004520">
    <property type="protein sequence ID" value="GME83122.1"/>
    <property type="molecule type" value="Genomic_DNA"/>
</dbReference>
<evidence type="ECO:0000313" key="1">
    <source>
        <dbReference type="EMBL" id="GME83122.1"/>
    </source>
</evidence>
<protein>
    <submittedName>
        <fullName evidence="1">Unnamed protein product</fullName>
    </submittedName>
</protein>
<sequence>MKLPYLIFAVYKVVMQCVNLFQVLSHVIDVDTKYVLIQNPPCLPLLAIVVLIKQLFHPNVKLVIDWHNLNYTVFNMKFQNLNHPAVKFMKWYEKTLSRKFAFLNLTVTEKMRLFLIEEFGLDAKRVVTLYDRPSEVFVPLKSQDELKQIVSENKEVFEGKYDQKTDRILVSATSFTEDEDFSILVDALAKLDKKLSSESTTSAKGTIWTVVTGKGPLHDHFLQLVNSHKWNRVIIKSVWLPFDQYCKILRIADLGVSLHYSTSSLDLPMKIVDLFGAGTPVISLGFDSIGELVKQGENGLILKDNKNAQEMADKIYDVLFDDRAKYLKIKQGALKESETRWDDEWDKKLWPEFALKDQ</sequence>